<keyword evidence="13" id="KW-1185">Reference proteome</keyword>
<evidence type="ECO:0008006" key="14">
    <source>
        <dbReference type="Google" id="ProtNLM"/>
    </source>
</evidence>
<evidence type="ECO:0000256" key="2">
    <source>
        <dbReference type="ARBA" id="ARBA00010617"/>
    </source>
</evidence>
<evidence type="ECO:0000256" key="8">
    <source>
        <dbReference type="ARBA" id="ARBA00023004"/>
    </source>
</evidence>
<dbReference type="PRINTS" id="PR00463">
    <property type="entry name" value="EP450I"/>
</dbReference>
<dbReference type="Gene3D" id="1.10.630.10">
    <property type="entry name" value="Cytochrome P450"/>
    <property type="match status" value="2"/>
</dbReference>
<evidence type="ECO:0000256" key="9">
    <source>
        <dbReference type="ARBA" id="ARBA00023033"/>
    </source>
</evidence>
<dbReference type="InterPro" id="IPR002401">
    <property type="entry name" value="Cyt_P450_E_grp-I"/>
</dbReference>
<dbReference type="InterPro" id="IPR017972">
    <property type="entry name" value="Cyt_P450_CS"/>
</dbReference>
<keyword evidence="5" id="KW-0479">Metal-binding</keyword>
<keyword evidence="3" id="KW-0349">Heme</keyword>
<reference evidence="12 13" key="1">
    <citation type="journal article" date="2023" name="Hortic Res">
        <title>The complete reference genome for grapevine (Vitis vinifera L.) genetics and breeding.</title>
        <authorList>
            <person name="Shi X."/>
            <person name="Cao S."/>
            <person name="Wang X."/>
            <person name="Huang S."/>
            <person name="Wang Y."/>
            <person name="Liu Z."/>
            <person name="Liu W."/>
            <person name="Leng X."/>
            <person name="Peng Y."/>
            <person name="Wang N."/>
            <person name="Wang Y."/>
            <person name="Ma Z."/>
            <person name="Xu X."/>
            <person name="Zhang F."/>
            <person name="Xue H."/>
            <person name="Zhong H."/>
            <person name="Wang Y."/>
            <person name="Zhang K."/>
            <person name="Velt A."/>
            <person name="Avia K."/>
            <person name="Holtgrawe D."/>
            <person name="Grimplet J."/>
            <person name="Matus J.T."/>
            <person name="Ware D."/>
            <person name="Wu X."/>
            <person name="Wang H."/>
            <person name="Liu C."/>
            <person name="Fang Y."/>
            <person name="Rustenholz C."/>
            <person name="Cheng Z."/>
            <person name="Xiao H."/>
            <person name="Zhou Y."/>
        </authorList>
    </citation>
    <scope>NUCLEOTIDE SEQUENCE [LARGE SCALE GENOMIC DNA]</scope>
    <source>
        <strain evidence="13">cv. Pinot noir / PN40024</strain>
        <tissue evidence="12">Leaf</tissue>
    </source>
</reference>
<keyword evidence="4 11" id="KW-0812">Transmembrane</keyword>
<evidence type="ECO:0000256" key="1">
    <source>
        <dbReference type="ARBA" id="ARBA00004167"/>
    </source>
</evidence>
<evidence type="ECO:0000256" key="3">
    <source>
        <dbReference type="ARBA" id="ARBA00022617"/>
    </source>
</evidence>
<keyword evidence="7" id="KW-0560">Oxidoreductase</keyword>
<dbReference type="PANTHER" id="PTHR24282:SF148">
    <property type="entry name" value="CYTOCHROME P450 72A15-LIKE"/>
    <property type="match status" value="1"/>
</dbReference>
<dbReference type="SUPFAM" id="SSF48264">
    <property type="entry name" value="Cytochrome P450"/>
    <property type="match status" value="2"/>
</dbReference>
<keyword evidence="8" id="KW-0408">Iron</keyword>
<dbReference type="PROSITE" id="PS00086">
    <property type="entry name" value="CYTOCHROME_P450"/>
    <property type="match status" value="2"/>
</dbReference>
<dbReference type="PANTHER" id="PTHR24282">
    <property type="entry name" value="CYTOCHROME P450 FAMILY MEMBER"/>
    <property type="match status" value="1"/>
</dbReference>
<dbReference type="InterPro" id="IPR036396">
    <property type="entry name" value="Cyt_P450_sf"/>
</dbReference>
<dbReference type="InterPro" id="IPR001128">
    <property type="entry name" value="Cyt_P450"/>
</dbReference>
<keyword evidence="6 11" id="KW-1133">Transmembrane helix</keyword>
<name>A0ABY9BI05_VITVI</name>
<keyword evidence="9" id="KW-0503">Monooxygenase</keyword>
<evidence type="ECO:0000256" key="4">
    <source>
        <dbReference type="ARBA" id="ARBA00022692"/>
    </source>
</evidence>
<evidence type="ECO:0000256" key="6">
    <source>
        <dbReference type="ARBA" id="ARBA00022989"/>
    </source>
</evidence>
<keyword evidence="10 11" id="KW-0472">Membrane</keyword>
<accession>A0ABY9BI05</accession>
<gene>
    <name evidence="12" type="ORF">VitviT2T_002246</name>
</gene>
<dbReference type="Proteomes" id="UP001227230">
    <property type="component" value="Chromosome 2"/>
</dbReference>
<protein>
    <recommendedName>
        <fullName evidence="14">Cytochrome P450 CYP72A219</fullName>
    </recommendedName>
</protein>
<dbReference type="PRINTS" id="PR00385">
    <property type="entry name" value="P450"/>
</dbReference>
<feature type="transmembrane region" description="Helical" evidence="11">
    <location>
        <begin position="12"/>
        <end position="32"/>
    </location>
</feature>
<evidence type="ECO:0000256" key="7">
    <source>
        <dbReference type="ARBA" id="ARBA00023002"/>
    </source>
</evidence>
<evidence type="ECO:0000313" key="13">
    <source>
        <dbReference type="Proteomes" id="UP001227230"/>
    </source>
</evidence>
<evidence type="ECO:0000256" key="11">
    <source>
        <dbReference type="SAM" id="Phobius"/>
    </source>
</evidence>
<dbReference type="Pfam" id="PF00067">
    <property type="entry name" value="p450"/>
    <property type="match status" value="2"/>
</dbReference>
<comment type="similarity">
    <text evidence="2">Belongs to the cytochrome P450 family.</text>
</comment>
<dbReference type="EMBL" id="CP126649">
    <property type="protein sequence ID" value="WJZ82491.1"/>
    <property type="molecule type" value="Genomic_DNA"/>
</dbReference>
<evidence type="ECO:0000256" key="5">
    <source>
        <dbReference type="ARBA" id="ARBA00022723"/>
    </source>
</evidence>
<comment type="subcellular location">
    <subcellularLocation>
        <location evidence="1">Membrane</location>
        <topology evidence="1">Single-pass membrane protein</topology>
    </subcellularLocation>
</comment>
<sequence length="967" mass="111911">MRMEDSILKTMAYSFAILTMYTLSRVVYSVWWRPKSLEKQLRRQGIRGTRYKLLFGDAKAMKQSFMEARSKPMALNHSIVPRVLPFYHEIAQKYGKVSVSWNFTTPRVLIVEPELMRLILTSKNGHFQRLPGNPLGYLLTRGLSYLQGEKWAKRRKLLTPAFHFEKLKGMVPAFSVSCRKLIERWKNLVAPQGTYELDMMPEFQNLTGDVISQVAFGSNYEEGKKVFELQKEQAVLVMEAFRTFYIPGFRFVPIGKNKKRYYIDSEIKAILKKIILKRKQTMKPGDLGNDDLLGLLLQCQEQTDSEMTIEDVIEECKLFYFAGQETTANWLTWTILLLSMHPNWQEKAREEVLQICGKKMPDIEAINHLKIVSMILHEVLRLYPPVTQQFRHTCERINIAGMCIPAGVNLVLPTLLLHHSPEYWGDDVEEFKPERFSEGVSKASKGDQIAFYPFGWGHRICLGQGFAMIEAKMALAMILQHFCIWWRPKSLEKQLRRQGIRGTHYKLLFGDAKAMKQSFMEARSKPMALNHSIVPRVIPFYHEMAQKYGKVSVSWHFTTPRVLIVEPELMRMILKYKNGHLHRLPGNPLGYHLSRGLLSLEGEKWAKRRKLLSPAFHLEKLKGMMPAFSTSCHDLIERWKNLVGPQGTYELDVMPEFQNLTGDVISRTAFGSSYEEGRRVFELQKEQIVLVMEDFRNFYIPGFRFVPTRKNKRRYYMDSEIKAMIKKIILKKKQTLKNGDPGNDDLLGLLLQCQEQTDSEMTIDDVVEECKLFYFVGQETTANWLTWTTLLLSMHPNWQEKARAEVLQICGKKMPDIEAISNLKIVSMILHEVLRLYPPVIMQFRHTGERINIAGMCIPAGVDLVLPTALLHHSPEYWGDDVEEFKPERFSEGVSKASKGDQTAFYPFGWGHRICLGQGLAMIEAKMALAMILQHFWFELSPTYTHAPHRIITLQPQYGAPIILHQI</sequence>
<dbReference type="InterPro" id="IPR050665">
    <property type="entry name" value="Cytochrome_P450_Monooxygen"/>
</dbReference>
<organism evidence="12 13">
    <name type="scientific">Vitis vinifera</name>
    <name type="common">Grape</name>
    <dbReference type="NCBI Taxonomy" id="29760"/>
    <lineage>
        <taxon>Eukaryota</taxon>
        <taxon>Viridiplantae</taxon>
        <taxon>Streptophyta</taxon>
        <taxon>Embryophyta</taxon>
        <taxon>Tracheophyta</taxon>
        <taxon>Spermatophyta</taxon>
        <taxon>Magnoliopsida</taxon>
        <taxon>eudicotyledons</taxon>
        <taxon>Gunneridae</taxon>
        <taxon>Pentapetalae</taxon>
        <taxon>rosids</taxon>
        <taxon>Vitales</taxon>
        <taxon>Vitaceae</taxon>
        <taxon>Viteae</taxon>
        <taxon>Vitis</taxon>
    </lineage>
</organism>
<proteinExistence type="inferred from homology"/>
<evidence type="ECO:0000256" key="10">
    <source>
        <dbReference type="ARBA" id="ARBA00023136"/>
    </source>
</evidence>
<evidence type="ECO:0000313" key="12">
    <source>
        <dbReference type="EMBL" id="WJZ82491.1"/>
    </source>
</evidence>